<dbReference type="Gene3D" id="3.60.10.10">
    <property type="entry name" value="Endonuclease/exonuclease/phosphatase"/>
    <property type="match status" value="1"/>
</dbReference>
<evidence type="ECO:0000313" key="2">
    <source>
        <dbReference type="Ensembl" id="ENSONIP00000049265.1"/>
    </source>
</evidence>
<accession>A0A669CMN1</accession>
<dbReference type="OMA" id="NCEMVEN"/>
<evidence type="ECO:0000259" key="1">
    <source>
        <dbReference type="PROSITE" id="PS50878"/>
    </source>
</evidence>
<reference evidence="2" key="3">
    <citation type="submission" date="2025-09" db="UniProtKB">
        <authorList>
            <consortium name="Ensembl"/>
        </authorList>
    </citation>
    <scope>IDENTIFICATION</scope>
</reference>
<dbReference type="InterPro" id="IPR005135">
    <property type="entry name" value="Endo/exonuclease/phosphatase"/>
</dbReference>
<dbReference type="Proteomes" id="UP000005207">
    <property type="component" value="Linkage group LG2"/>
</dbReference>
<sequence>MLDDSDHKSYDFEAGIDPERNVLNTINVTCEYYTEEQFRDTVEIVNTFSLIHINCRSLYRSFASIKDFLYSLRGKFQIIALSETWLDEKRGCHFCIEGYDLYFVNRIKKKAGGVALFVNCDLKCKKVECMSVAIDDLMESVTVELDIERRSNIIVTCIYRKPGSEIELFTEAVEDLLSKAKGNKTLCLCGDYNIDLCKEANDKAASDFFELLFGKGFYPLIIKPSRITDKSETLIDHIFINSLESNIISGLIINDISDHLPVFFTFDLNMKRKEEVGFVSHRRLRNNEAINKFRQDLMEVDWKEVYVNEVNVAYGAFLNTYLALYDKHCPLVSFKYKKKNKNMKPWITKGLANACKKKNNLYRDYITQRTKNAEMKYKVYKNKLVVILRKAKKDYYNKLFQENKNNIKGIWNIFKEVLGNKNTPLDRPNYFIKNNQVVEDKTEVVNEFNSFFVNVGPTLANLIRKNDDPEYEEAWKGENRVVNSIFLADTTIKEIVAIVENCKNKKSTDCDGIDMVIIKKTLDCISIPLCYIFNLSLQSGVFPDRMKVAKVIPLYKSGDKHSFNNYRPVSLLSQFSKVLEKLFAQRLDSFIEKYQLINENQFGFRKNRSTALALLTFIDDISSATNNNKYTVGVFVDLKKAFDTLQHSILISKLYNYGVRGVALNWLRSYLENRSQYVHYLGNTSERLKIVCGVPQGSILGPKRFNLYINDICDVSKRLNSILFADDTNFYCSGENLKDLVEIMTSEMLRLKIWFDVNKLSLNLTKTKFMIFGNRVKEDEVIMSIDGELIERVTEFRFLGVIVDENLTWKSHIEYIRKKMVKNIYILGNVRDLLDYKTMRILYFSLFFSYFSYCIEVWGNTYENTIKPLNLLQKKVIRMIHNVKYREHTNKLFIKSKLLKLGDLVKLRTLLIMFKAKNNILPFKLQRVFLLCSGGEDSRRKFYFKHQLARTTQRLMSPTVRGIRLWNSLHYNLKNCINLYCFKKCYMLKTITQYEECE</sequence>
<dbReference type="InterPro" id="IPR000477">
    <property type="entry name" value="RT_dom"/>
</dbReference>
<organism evidence="2 3">
    <name type="scientific">Oreochromis niloticus</name>
    <name type="common">Nile tilapia</name>
    <name type="synonym">Tilapia nilotica</name>
    <dbReference type="NCBI Taxonomy" id="8128"/>
    <lineage>
        <taxon>Eukaryota</taxon>
        <taxon>Metazoa</taxon>
        <taxon>Chordata</taxon>
        <taxon>Craniata</taxon>
        <taxon>Vertebrata</taxon>
        <taxon>Euteleostomi</taxon>
        <taxon>Actinopterygii</taxon>
        <taxon>Neopterygii</taxon>
        <taxon>Teleostei</taxon>
        <taxon>Neoteleostei</taxon>
        <taxon>Acanthomorphata</taxon>
        <taxon>Ovalentaria</taxon>
        <taxon>Cichlomorphae</taxon>
        <taxon>Cichliformes</taxon>
        <taxon>Cichlidae</taxon>
        <taxon>African cichlids</taxon>
        <taxon>Pseudocrenilabrinae</taxon>
        <taxon>Oreochromini</taxon>
        <taxon>Oreochromis</taxon>
    </lineage>
</organism>
<dbReference type="AlphaFoldDB" id="A0A669CMN1"/>
<evidence type="ECO:0000313" key="3">
    <source>
        <dbReference type="Proteomes" id="UP000005207"/>
    </source>
</evidence>
<feature type="domain" description="Reverse transcriptase" evidence="1">
    <location>
        <begin position="535"/>
        <end position="803"/>
    </location>
</feature>
<name>A0A669CMN1_ORENI</name>
<reference evidence="2" key="2">
    <citation type="submission" date="2025-08" db="UniProtKB">
        <authorList>
            <consortium name="Ensembl"/>
        </authorList>
    </citation>
    <scope>IDENTIFICATION</scope>
</reference>
<dbReference type="Ensembl" id="ENSONIT00000065426.1">
    <property type="protein sequence ID" value="ENSONIP00000049265.1"/>
    <property type="gene ID" value="ENSONIG00000028836.1"/>
</dbReference>
<dbReference type="Pfam" id="PF00078">
    <property type="entry name" value="RVT_1"/>
    <property type="match status" value="1"/>
</dbReference>
<dbReference type="PANTHER" id="PTHR33332">
    <property type="entry name" value="REVERSE TRANSCRIPTASE DOMAIN-CONTAINING PROTEIN"/>
    <property type="match status" value="1"/>
</dbReference>
<keyword evidence="3" id="KW-1185">Reference proteome</keyword>
<dbReference type="PROSITE" id="PS50878">
    <property type="entry name" value="RT_POL"/>
    <property type="match status" value="1"/>
</dbReference>
<dbReference type="GeneTree" id="ENSGT01060000248530"/>
<dbReference type="GO" id="GO:0003824">
    <property type="term" value="F:catalytic activity"/>
    <property type="evidence" value="ECO:0007669"/>
    <property type="project" value="InterPro"/>
</dbReference>
<dbReference type="SUPFAM" id="SSF56219">
    <property type="entry name" value="DNase I-like"/>
    <property type="match status" value="1"/>
</dbReference>
<proteinExistence type="predicted"/>
<dbReference type="InterPro" id="IPR036691">
    <property type="entry name" value="Endo/exonu/phosph_ase_sf"/>
</dbReference>
<reference evidence="3" key="1">
    <citation type="submission" date="2012-01" db="EMBL/GenBank/DDBJ databases">
        <title>The Genome Sequence of Oreochromis niloticus (Nile Tilapia).</title>
        <authorList>
            <consortium name="Broad Institute Genome Assembly Team"/>
            <consortium name="Broad Institute Sequencing Platform"/>
            <person name="Di Palma F."/>
            <person name="Johnson J."/>
            <person name="Lander E.S."/>
            <person name="Lindblad-Toh K."/>
        </authorList>
    </citation>
    <scope>NUCLEOTIDE SEQUENCE [LARGE SCALE GENOMIC DNA]</scope>
</reference>
<dbReference type="InterPro" id="IPR043502">
    <property type="entry name" value="DNA/RNA_pol_sf"/>
</dbReference>
<dbReference type="SUPFAM" id="SSF56672">
    <property type="entry name" value="DNA/RNA polymerases"/>
    <property type="match status" value="1"/>
</dbReference>
<dbReference type="Pfam" id="PF03372">
    <property type="entry name" value="Exo_endo_phos"/>
    <property type="match status" value="1"/>
</dbReference>
<dbReference type="CDD" id="cd01650">
    <property type="entry name" value="RT_nLTR_like"/>
    <property type="match status" value="1"/>
</dbReference>
<protein>
    <recommendedName>
        <fullName evidence="1">Reverse transcriptase domain-containing protein</fullName>
    </recommendedName>
</protein>
<dbReference type="InParanoid" id="A0A669CMN1"/>